<evidence type="ECO:0000313" key="3">
    <source>
        <dbReference type="Proteomes" id="UP001205740"/>
    </source>
</evidence>
<proteinExistence type="predicted"/>
<feature type="transmembrane region" description="Helical" evidence="1">
    <location>
        <begin position="70"/>
        <end position="90"/>
    </location>
</feature>
<comment type="caution">
    <text evidence="2">The sequence shown here is derived from an EMBL/GenBank/DDBJ whole genome shotgun (WGS) entry which is preliminary data.</text>
</comment>
<reference evidence="2 3" key="1">
    <citation type="submission" date="2022-06" db="EMBL/GenBank/DDBJ databases">
        <title>Genomic Encyclopedia of Archaeal and Bacterial Type Strains, Phase II (KMG-II): from individual species to whole genera.</title>
        <authorList>
            <person name="Goeker M."/>
        </authorList>
    </citation>
    <scope>NUCLEOTIDE SEQUENCE [LARGE SCALE GENOMIC DNA]</scope>
    <source>
        <strain evidence="2 3">DSM 45037</strain>
    </source>
</reference>
<evidence type="ECO:0000256" key="1">
    <source>
        <dbReference type="SAM" id="Phobius"/>
    </source>
</evidence>
<name>A0ABT1H119_9NOCA</name>
<dbReference type="RefSeq" id="WP_253654060.1">
    <property type="nucleotide sequence ID" value="NZ_BAAAOE010000003.1"/>
</dbReference>
<feature type="transmembrane region" description="Helical" evidence="1">
    <location>
        <begin position="25"/>
        <end position="50"/>
    </location>
</feature>
<organism evidence="2 3">
    <name type="scientific">Williamsia serinedens</name>
    <dbReference type="NCBI Taxonomy" id="391736"/>
    <lineage>
        <taxon>Bacteria</taxon>
        <taxon>Bacillati</taxon>
        <taxon>Actinomycetota</taxon>
        <taxon>Actinomycetes</taxon>
        <taxon>Mycobacteriales</taxon>
        <taxon>Nocardiaceae</taxon>
        <taxon>Williamsia</taxon>
    </lineage>
</organism>
<gene>
    <name evidence="2" type="ORF">LX12_001654</name>
</gene>
<sequence length="113" mass="11745">MITEQPHPTAGRGAQFLARIFDIRIIVAALMGIYGIVLIVGGAAPGVLGIESHRPSDANRVDLEAGTTANLWVGLILAAVAALFVAWALLRPLPVRDPSQAADPGEGRKVDAG</sequence>
<dbReference type="Proteomes" id="UP001205740">
    <property type="component" value="Unassembled WGS sequence"/>
</dbReference>
<dbReference type="EMBL" id="JAMTCG010000003">
    <property type="protein sequence ID" value="MCP2160467.1"/>
    <property type="molecule type" value="Genomic_DNA"/>
</dbReference>
<protein>
    <submittedName>
        <fullName evidence="2">Uncharacterized protein</fullName>
    </submittedName>
</protein>
<keyword evidence="1" id="KW-0812">Transmembrane</keyword>
<keyword evidence="3" id="KW-1185">Reference proteome</keyword>
<keyword evidence="1" id="KW-0472">Membrane</keyword>
<evidence type="ECO:0000313" key="2">
    <source>
        <dbReference type="EMBL" id="MCP2160467.1"/>
    </source>
</evidence>
<keyword evidence="1" id="KW-1133">Transmembrane helix</keyword>
<accession>A0ABT1H119</accession>